<accession>A0A0G1PLY8</accession>
<keyword evidence="1" id="KW-1133">Transmembrane helix</keyword>
<dbReference type="Gene3D" id="2.60.40.10">
    <property type="entry name" value="Immunoglobulins"/>
    <property type="match status" value="2"/>
</dbReference>
<comment type="caution">
    <text evidence="2">The sequence shown here is derived from an EMBL/GenBank/DDBJ whole genome shotgun (WGS) entry which is preliminary data.</text>
</comment>
<keyword evidence="1" id="KW-0812">Transmembrane</keyword>
<sequence>MSAFDLYYDKHMSGRYRAAKEKNKSRYYILLSIVFVIVLFKWGIPFFIEIVAGKGSPRQNTDQDLIPPQAPTLSALPDATNSASLLIEGYTEANASLDILINDRISLTDKAKADGSFSIIATLDAESNRVQIRATDEAGNTSVSEVEMVQLDRKPIEVTITSPKDGTEFFGKNNQVVDIKGEANKSDAQIIINTSFVVVEKDGTFVQRIQLQNGSNEIKVVASDKAGNSTERVFNLLYTP</sequence>
<dbReference type="InterPro" id="IPR013783">
    <property type="entry name" value="Ig-like_fold"/>
</dbReference>
<dbReference type="AlphaFoldDB" id="A0A0G1PLY8"/>
<gene>
    <name evidence="2" type="ORF">UX47_C0001G0034</name>
</gene>
<evidence type="ECO:0000313" key="3">
    <source>
        <dbReference type="Proteomes" id="UP000034794"/>
    </source>
</evidence>
<feature type="transmembrane region" description="Helical" evidence="1">
    <location>
        <begin position="27"/>
        <end position="48"/>
    </location>
</feature>
<dbReference type="Proteomes" id="UP000034794">
    <property type="component" value="Unassembled WGS sequence"/>
</dbReference>
<protein>
    <submittedName>
        <fullName evidence="2">Bacillopeptidase F</fullName>
    </submittedName>
</protein>
<proteinExistence type="predicted"/>
<evidence type="ECO:0000256" key="1">
    <source>
        <dbReference type="SAM" id="Phobius"/>
    </source>
</evidence>
<evidence type="ECO:0000313" key="2">
    <source>
        <dbReference type="EMBL" id="KKU33751.1"/>
    </source>
</evidence>
<dbReference type="EMBL" id="LCMI01000001">
    <property type="protein sequence ID" value="KKU33751.1"/>
    <property type="molecule type" value="Genomic_DNA"/>
</dbReference>
<keyword evidence="1" id="KW-0472">Membrane</keyword>
<reference evidence="2 3" key="1">
    <citation type="journal article" date="2015" name="Nature">
        <title>rRNA introns, odd ribosomes, and small enigmatic genomes across a large radiation of phyla.</title>
        <authorList>
            <person name="Brown C.T."/>
            <person name="Hug L.A."/>
            <person name="Thomas B.C."/>
            <person name="Sharon I."/>
            <person name="Castelle C.J."/>
            <person name="Singh A."/>
            <person name="Wilkins M.J."/>
            <person name="Williams K.H."/>
            <person name="Banfield J.F."/>
        </authorList>
    </citation>
    <scope>NUCLEOTIDE SEQUENCE [LARGE SCALE GENOMIC DNA]</scope>
</reference>
<dbReference type="Pfam" id="PF09136">
    <property type="entry name" value="Glucodextran_B"/>
    <property type="match status" value="1"/>
</dbReference>
<name>A0A0G1PLY8_9BACT</name>
<organism evidence="2 3">
    <name type="scientific">Candidatus Collierbacteria bacterium GW2011_GWA2_46_26</name>
    <dbReference type="NCBI Taxonomy" id="1618381"/>
    <lineage>
        <taxon>Bacteria</taxon>
        <taxon>Candidatus Collieribacteriota</taxon>
    </lineage>
</organism>